<reference evidence="1" key="2">
    <citation type="journal article" date="2015" name="Data Brief">
        <title>Shoot transcriptome of the giant reed, Arundo donax.</title>
        <authorList>
            <person name="Barrero R.A."/>
            <person name="Guerrero F.D."/>
            <person name="Moolhuijzen P."/>
            <person name="Goolsby J.A."/>
            <person name="Tidwell J."/>
            <person name="Bellgard S.E."/>
            <person name="Bellgard M.I."/>
        </authorList>
    </citation>
    <scope>NUCLEOTIDE SEQUENCE</scope>
    <source>
        <tissue evidence="1">Shoot tissue taken approximately 20 cm above the soil surface</tissue>
    </source>
</reference>
<evidence type="ECO:0000313" key="1">
    <source>
        <dbReference type="EMBL" id="JAD99451.1"/>
    </source>
</evidence>
<protein>
    <submittedName>
        <fullName evidence="1">Uncharacterized protein</fullName>
    </submittedName>
</protein>
<name>A0A0A9EH89_ARUDO</name>
<organism evidence="1">
    <name type="scientific">Arundo donax</name>
    <name type="common">Giant reed</name>
    <name type="synonym">Donax arundinaceus</name>
    <dbReference type="NCBI Taxonomy" id="35708"/>
    <lineage>
        <taxon>Eukaryota</taxon>
        <taxon>Viridiplantae</taxon>
        <taxon>Streptophyta</taxon>
        <taxon>Embryophyta</taxon>
        <taxon>Tracheophyta</taxon>
        <taxon>Spermatophyta</taxon>
        <taxon>Magnoliopsida</taxon>
        <taxon>Liliopsida</taxon>
        <taxon>Poales</taxon>
        <taxon>Poaceae</taxon>
        <taxon>PACMAD clade</taxon>
        <taxon>Arundinoideae</taxon>
        <taxon>Arundineae</taxon>
        <taxon>Arundo</taxon>
    </lineage>
</organism>
<reference evidence="1" key="1">
    <citation type="submission" date="2014-09" db="EMBL/GenBank/DDBJ databases">
        <authorList>
            <person name="Magalhaes I.L.F."/>
            <person name="Oliveira U."/>
            <person name="Santos F.R."/>
            <person name="Vidigal T.H.D.A."/>
            <person name="Brescovit A.D."/>
            <person name="Santos A.J."/>
        </authorList>
    </citation>
    <scope>NUCLEOTIDE SEQUENCE</scope>
    <source>
        <tissue evidence="1">Shoot tissue taken approximately 20 cm above the soil surface</tissue>
    </source>
</reference>
<dbReference type="EMBL" id="GBRH01198444">
    <property type="protein sequence ID" value="JAD99451.1"/>
    <property type="molecule type" value="Transcribed_RNA"/>
</dbReference>
<proteinExistence type="predicted"/>
<accession>A0A0A9EH89</accession>
<sequence length="14" mass="1566">MRRGVLCTAPFPDC</sequence>